<evidence type="ECO:0000313" key="1">
    <source>
        <dbReference type="EMBL" id="CAH1974395.1"/>
    </source>
</evidence>
<name>A0A9P0KNU3_ACAOB</name>
<gene>
    <name evidence="1" type="ORF">ACAOBT_LOCUS11065</name>
</gene>
<protein>
    <submittedName>
        <fullName evidence="1">Uncharacterized protein</fullName>
    </submittedName>
</protein>
<keyword evidence="2" id="KW-1185">Reference proteome</keyword>
<sequence length="88" mass="10149">MSDRKSNNIYIDTELLIAAIQEEKYIWDFSCEDYKNRDKKYAASISYPYHKQQFTLPSLCDGSVFRPCELPARAVNSFVDSLLTTATL</sequence>
<accession>A0A9P0KNU3</accession>
<dbReference type="EMBL" id="CAKOFQ010006824">
    <property type="protein sequence ID" value="CAH1974395.1"/>
    <property type="molecule type" value="Genomic_DNA"/>
</dbReference>
<dbReference type="Proteomes" id="UP001152888">
    <property type="component" value="Unassembled WGS sequence"/>
</dbReference>
<reference evidence="1" key="1">
    <citation type="submission" date="2022-03" db="EMBL/GenBank/DDBJ databases">
        <authorList>
            <person name="Sayadi A."/>
        </authorList>
    </citation>
    <scope>NUCLEOTIDE SEQUENCE</scope>
</reference>
<proteinExistence type="predicted"/>
<organism evidence="1 2">
    <name type="scientific">Acanthoscelides obtectus</name>
    <name type="common">Bean weevil</name>
    <name type="synonym">Bruchus obtectus</name>
    <dbReference type="NCBI Taxonomy" id="200917"/>
    <lineage>
        <taxon>Eukaryota</taxon>
        <taxon>Metazoa</taxon>
        <taxon>Ecdysozoa</taxon>
        <taxon>Arthropoda</taxon>
        <taxon>Hexapoda</taxon>
        <taxon>Insecta</taxon>
        <taxon>Pterygota</taxon>
        <taxon>Neoptera</taxon>
        <taxon>Endopterygota</taxon>
        <taxon>Coleoptera</taxon>
        <taxon>Polyphaga</taxon>
        <taxon>Cucujiformia</taxon>
        <taxon>Chrysomeloidea</taxon>
        <taxon>Chrysomelidae</taxon>
        <taxon>Bruchinae</taxon>
        <taxon>Bruchini</taxon>
        <taxon>Acanthoscelides</taxon>
    </lineage>
</organism>
<dbReference type="AlphaFoldDB" id="A0A9P0KNU3"/>
<evidence type="ECO:0000313" key="2">
    <source>
        <dbReference type="Proteomes" id="UP001152888"/>
    </source>
</evidence>
<comment type="caution">
    <text evidence="1">The sequence shown here is derived from an EMBL/GenBank/DDBJ whole genome shotgun (WGS) entry which is preliminary data.</text>
</comment>